<evidence type="ECO:0000256" key="4">
    <source>
        <dbReference type="ARBA" id="ARBA00023054"/>
    </source>
</evidence>
<dbReference type="GO" id="GO:0003677">
    <property type="term" value="F:DNA binding"/>
    <property type="evidence" value="ECO:0007669"/>
    <property type="project" value="TreeGrafter"/>
</dbReference>
<evidence type="ECO:0000256" key="5">
    <source>
        <dbReference type="ARBA" id="ARBA00023242"/>
    </source>
</evidence>
<dbReference type="PANTHER" id="PTHR18937:SF12">
    <property type="entry name" value="STRUCTURAL MAINTENANCE OF CHROMOSOMES PROTEIN"/>
    <property type="match status" value="1"/>
</dbReference>
<dbReference type="GO" id="GO:0016887">
    <property type="term" value="F:ATP hydrolysis activity"/>
    <property type="evidence" value="ECO:0007669"/>
    <property type="project" value="InterPro"/>
</dbReference>
<keyword evidence="11" id="KW-1185">Reference proteome</keyword>
<name>A0A9Q0MEX1_BLOTA</name>
<comment type="similarity">
    <text evidence="7">Belongs to the SMC family.</text>
</comment>
<evidence type="ECO:0000313" key="11">
    <source>
        <dbReference type="Proteomes" id="UP001142055"/>
    </source>
</evidence>
<feature type="coiled-coil region" evidence="8">
    <location>
        <begin position="993"/>
        <end position="1063"/>
    </location>
</feature>
<keyword evidence="5 7" id="KW-0539">Nucleus</keyword>
<evidence type="ECO:0000256" key="6">
    <source>
        <dbReference type="ARBA" id="ARBA00023306"/>
    </source>
</evidence>
<keyword evidence="2" id="KW-0132">Cell division</keyword>
<evidence type="ECO:0000256" key="3">
    <source>
        <dbReference type="ARBA" id="ARBA00022776"/>
    </source>
</evidence>
<dbReference type="GO" id="GO:0007062">
    <property type="term" value="P:sister chromatid cohesion"/>
    <property type="evidence" value="ECO:0007669"/>
    <property type="project" value="TreeGrafter"/>
</dbReference>
<feature type="coiled-coil region" evidence="8">
    <location>
        <begin position="687"/>
        <end position="762"/>
    </location>
</feature>
<evidence type="ECO:0000256" key="1">
    <source>
        <dbReference type="ARBA" id="ARBA00004123"/>
    </source>
</evidence>
<accession>A0A9Q0MEX1</accession>
<dbReference type="Gene3D" id="3.30.70.1620">
    <property type="match status" value="1"/>
</dbReference>
<dbReference type="InterPro" id="IPR027417">
    <property type="entry name" value="P-loop_NTPase"/>
</dbReference>
<feature type="coiled-coil region" evidence="8">
    <location>
        <begin position="805"/>
        <end position="902"/>
    </location>
</feature>
<reference evidence="10" key="1">
    <citation type="submission" date="2022-12" db="EMBL/GenBank/DDBJ databases">
        <title>Genome assemblies of Blomia tropicalis.</title>
        <authorList>
            <person name="Cui Y."/>
        </authorList>
    </citation>
    <scope>NUCLEOTIDE SEQUENCE</scope>
    <source>
        <tissue evidence="10">Adult mites</tissue>
    </source>
</reference>
<protein>
    <recommendedName>
        <fullName evidence="7">Structural maintenance of chromosomes protein</fullName>
    </recommendedName>
</protein>
<dbReference type="SUPFAM" id="SSF52540">
    <property type="entry name" value="P-loop containing nucleoside triphosphate hydrolases"/>
    <property type="match status" value="1"/>
</dbReference>
<feature type="domain" description="RecF/RecN/SMC N-terminal" evidence="9">
    <location>
        <begin position="6"/>
        <end position="1203"/>
    </location>
</feature>
<comment type="caution">
    <text evidence="10">The sequence shown here is derived from an EMBL/GenBank/DDBJ whole genome shotgun (WGS) entry which is preliminary data.</text>
</comment>
<dbReference type="GO" id="GO:0005524">
    <property type="term" value="F:ATP binding"/>
    <property type="evidence" value="ECO:0007669"/>
    <property type="project" value="InterPro"/>
</dbReference>
<evidence type="ECO:0000259" key="9">
    <source>
        <dbReference type="Pfam" id="PF02463"/>
    </source>
</evidence>
<dbReference type="EMBL" id="JAPWDV010000001">
    <property type="protein sequence ID" value="KAJ6224299.1"/>
    <property type="molecule type" value="Genomic_DNA"/>
</dbReference>
<dbReference type="GO" id="GO:0005634">
    <property type="term" value="C:nucleus"/>
    <property type="evidence" value="ECO:0007669"/>
    <property type="project" value="UniProtKB-SubCell"/>
</dbReference>
<dbReference type="InterPro" id="IPR003395">
    <property type="entry name" value="RecF/RecN/SMC_N"/>
</dbReference>
<organism evidence="10 11">
    <name type="scientific">Blomia tropicalis</name>
    <name type="common">Mite</name>
    <dbReference type="NCBI Taxonomy" id="40697"/>
    <lineage>
        <taxon>Eukaryota</taxon>
        <taxon>Metazoa</taxon>
        <taxon>Ecdysozoa</taxon>
        <taxon>Arthropoda</taxon>
        <taxon>Chelicerata</taxon>
        <taxon>Arachnida</taxon>
        <taxon>Acari</taxon>
        <taxon>Acariformes</taxon>
        <taxon>Sarcoptiformes</taxon>
        <taxon>Astigmata</taxon>
        <taxon>Glycyphagoidea</taxon>
        <taxon>Echimyopodidae</taxon>
        <taxon>Blomia</taxon>
    </lineage>
</organism>
<dbReference type="PIRSF" id="PIRSF005719">
    <property type="entry name" value="SMC"/>
    <property type="match status" value="1"/>
</dbReference>
<dbReference type="GO" id="GO:0051301">
    <property type="term" value="P:cell division"/>
    <property type="evidence" value="ECO:0007669"/>
    <property type="project" value="UniProtKB-KW"/>
</dbReference>
<dbReference type="SUPFAM" id="SSF75553">
    <property type="entry name" value="Smc hinge domain"/>
    <property type="match status" value="1"/>
</dbReference>
<keyword evidence="4 8" id="KW-0175">Coiled coil</keyword>
<dbReference type="AlphaFoldDB" id="A0A9Q0MEX1"/>
<gene>
    <name evidence="10" type="ORF">RDWZM_002844</name>
</gene>
<dbReference type="Gene3D" id="3.40.50.300">
    <property type="entry name" value="P-loop containing nucleotide triphosphate hydrolases"/>
    <property type="match status" value="2"/>
</dbReference>
<dbReference type="GO" id="GO:0008278">
    <property type="term" value="C:cohesin complex"/>
    <property type="evidence" value="ECO:0007669"/>
    <property type="project" value="TreeGrafter"/>
</dbReference>
<evidence type="ECO:0000256" key="2">
    <source>
        <dbReference type="ARBA" id="ARBA00022618"/>
    </source>
</evidence>
<feature type="coiled-coil region" evidence="8">
    <location>
        <begin position="412"/>
        <end position="478"/>
    </location>
</feature>
<dbReference type="InterPro" id="IPR036277">
    <property type="entry name" value="SMC_hinge_sf"/>
</dbReference>
<dbReference type="PANTHER" id="PTHR18937">
    <property type="entry name" value="STRUCTURAL MAINTENANCE OF CHROMOSOMES SMC FAMILY MEMBER"/>
    <property type="match status" value="1"/>
</dbReference>
<evidence type="ECO:0000313" key="10">
    <source>
        <dbReference type="EMBL" id="KAJ6224299.1"/>
    </source>
</evidence>
<evidence type="ECO:0000256" key="8">
    <source>
        <dbReference type="SAM" id="Coils"/>
    </source>
</evidence>
<feature type="coiled-coil region" evidence="8">
    <location>
        <begin position="307"/>
        <end position="369"/>
    </location>
</feature>
<proteinExistence type="inferred from homology"/>
<comment type="subcellular location">
    <subcellularLocation>
        <location evidence="1 7">Nucleus</location>
    </subcellularLocation>
</comment>
<dbReference type="OMA" id="TEECAHI"/>
<dbReference type="InterPro" id="IPR024704">
    <property type="entry name" value="SMC"/>
</dbReference>
<keyword evidence="6" id="KW-0131">Cell cycle</keyword>
<evidence type="ECO:0000256" key="7">
    <source>
        <dbReference type="PIRNR" id="PIRNR005719"/>
    </source>
</evidence>
<dbReference type="Proteomes" id="UP001142055">
    <property type="component" value="Chromosome 1"/>
</dbReference>
<dbReference type="Pfam" id="PF02463">
    <property type="entry name" value="SMC_N"/>
    <property type="match status" value="1"/>
</dbReference>
<keyword evidence="3" id="KW-0498">Mitosis</keyword>
<dbReference type="Gene3D" id="1.20.1060.20">
    <property type="match status" value="1"/>
</dbReference>
<sequence>MSELLLSQIELFNFKSFRGSHIVGPFSDFTAIIGPNGTGKSNLVDAISFALGSKSNELRSNDLGRLVSNDPIPNNIDPNLNACVKLHFRSRNTQFSPNSMVFTRSITKPNNSNVYSVDGSVCSRQQYFDQLTELGFDVKEKFYLLYQNKIDNLITTNSKKLTKTFERLSGSDKYQEEYETLKRNFDKVNESNLIINKQRKSLESSIEFVRSMQSQITKKQEILELYNEVKVKKNLFVLYKNDLKKRTIMEQLVNFNMQHDDEQIFKLKEQQDRINEQCDILCKKLKSKKIDYRTFEQSVIFKCNSLCKAAKEKYNQTEKNLNNAKSNFKDVSKQIEVNKLKIKSLEEVIESFERQLIEAQQRKDEVMKKRHQTITDDHIQEYYRLKKQFEKSNYSKAHTDSEEIIKSNQTKANFIESERFSKKKEIKSLEEKIARNELEIKNESEKLRLLNNDHKDKLDELNREKLTVMKRIEKLDEQIKKCKPLLDELYANKKKKVETKDINYFVDRLQQTYGEDMVIGPFSEIFHVKQEIYEKAFSSIAFSYQNTIIVLLLKTLETIRNSESKESLVSKKFLSLESVIKRFKPHHLPEILIEKHGSDVHFGFLSTKIEINSNRKNLPALKKALEVLFGNIIVCSSRTIAKDIAFNQSYPKFGLNSITLDGTYYKRNGIISANYFAIQRGSSRLNYESEMKKIKQFEAEKLSEEKKFAEISKKVLYINGLNAEHEQLCNLEEECSHYRLAITKLQEELEVLNQRLFEHNTIITKTKSEMELIEKNQKLMFNDFLSRIGNFDTIEDFEDLLLKTVEENQIQIDQIEKNMKEQKLLLNNLNLTSTQLSKQYSSWQDKVAEFQIELVDHDTDMKTNENELEKAEYEKEKITNLIAQLETEFQNKKEELANINVELDFQCKKQIDNQILNENLNFSLDNLKKDRYEILKNVFIIGLILPIVSENVDFGTLFDRLDKDADRLESVQQIVMDNTLINELIIHVDMDDDTQYNRILDSLNSKLKNYEKQLEELLGGDQQEIVRRISTVSDHIKEKNLQLKEVKKNLNEISVQFADIKNKRKETFIEFMEKVRSNLQKYYKEFTGDQFAQSFIYSENEEEPYLGGTNFSCIIPGKKFQAISNLSGGEKFLAALMLLYSCNSGPSPCFFIMDEIDSPLDNGNIKKLIDFIKKNSPKTQFIMVSHKLQLYSSANSLIGVSKRVDPIQL</sequence>